<dbReference type="InterPro" id="IPR043129">
    <property type="entry name" value="ATPase_NBD"/>
</dbReference>
<dbReference type="PANTHER" id="PTHR11735">
    <property type="entry name" value="TRNA N6-ADENOSINE THREONYLCARBAMOYLTRANSFERASE"/>
    <property type="match status" value="1"/>
</dbReference>
<sequence>MSRNQSKPRQRLLALDTSTASLAAAVLEDQELLGEIHESVERNHSVHMHPVLERVLQQSGVTVADLDGIAVGVGPGSYTGVRMAVTAAKTLAWANDIPIVGISSLHALAWGGLEQALKRHDEAGAGRHWVIPVMDARRGQAYTALFEGSTGAAPERLAPDAIRLMQSWVEELSERLVTLEKDSLPAGIWFTGDTGVHADAASRLAEVYGGPVTVLPYELEGQWAGLLGAERLLRGERDEPHTLVPNYTQLSEAESNLLRKR</sequence>
<dbReference type="Proteomes" id="UP000300879">
    <property type="component" value="Chromosome"/>
</dbReference>
<dbReference type="InterPro" id="IPR022496">
    <property type="entry name" value="T6A_TsaB"/>
</dbReference>
<evidence type="ECO:0000313" key="2">
    <source>
        <dbReference type="EMBL" id="QCT04056.1"/>
    </source>
</evidence>
<organism evidence="2 3">
    <name type="scientific">Paenibacillus algicola</name>
    <dbReference type="NCBI Taxonomy" id="2565926"/>
    <lineage>
        <taxon>Bacteria</taxon>
        <taxon>Bacillati</taxon>
        <taxon>Bacillota</taxon>
        <taxon>Bacilli</taxon>
        <taxon>Bacillales</taxon>
        <taxon>Paenibacillaceae</taxon>
        <taxon>Paenibacillus</taxon>
    </lineage>
</organism>
<dbReference type="GO" id="GO:0002949">
    <property type="term" value="P:tRNA threonylcarbamoyladenosine modification"/>
    <property type="evidence" value="ECO:0007669"/>
    <property type="project" value="InterPro"/>
</dbReference>
<reference evidence="2 3" key="1">
    <citation type="submission" date="2019-05" db="EMBL/GenBank/DDBJ databases">
        <authorList>
            <person name="Chen C."/>
        </authorList>
    </citation>
    <scope>NUCLEOTIDE SEQUENCE [LARGE SCALE GENOMIC DNA]</scope>
    <source>
        <strain evidence="2 3">HB172198</strain>
    </source>
</reference>
<dbReference type="NCBIfam" id="TIGR03725">
    <property type="entry name" value="T6A_YeaZ"/>
    <property type="match status" value="1"/>
</dbReference>
<dbReference type="GO" id="GO:0006508">
    <property type="term" value="P:proteolysis"/>
    <property type="evidence" value="ECO:0007669"/>
    <property type="project" value="UniProtKB-KW"/>
</dbReference>
<keyword evidence="2" id="KW-0645">Protease</keyword>
<accession>A0A4P8XMM1</accession>
<dbReference type="InterPro" id="IPR000905">
    <property type="entry name" value="Gcp-like_dom"/>
</dbReference>
<dbReference type="RefSeq" id="WP_138226832.1">
    <property type="nucleotide sequence ID" value="NZ_CP040396.1"/>
</dbReference>
<feature type="domain" description="Gcp-like" evidence="1">
    <location>
        <begin position="38"/>
        <end position="146"/>
    </location>
</feature>
<keyword evidence="2" id="KW-0378">Hydrolase</keyword>
<protein>
    <submittedName>
        <fullName evidence="2">Peptidase M22 glycoprotease</fullName>
    </submittedName>
</protein>
<dbReference type="OrthoDB" id="9784166at2"/>
<dbReference type="Pfam" id="PF00814">
    <property type="entry name" value="TsaD"/>
    <property type="match status" value="1"/>
</dbReference>
<keyword evidence="3" id="KW-1185">Reference proteome</keyword>
<evidence type="ECO:0000313" key="3">
    <source>
        <dbReference type="Proteomes" id="UP000300879"/>
    </source>
</evidence>
<name>A0A4P8XMM1_9BACL</name>
<dbReference type="AlphaFoldDB" id="A0A4P8XMM1"/>
<dbReference type="PANTHER" id="PTHR11735:SF11">
    <property type="entry name" value="TRNA THREONYLCARBAMOYLADENOSINE BIOSYNTHESIS PROTEIN TSAB"/>
    <property type="match status" value="1"/>
</dbReference>
<dbReference type="CDD" id="cd24032">
    <property type="entry name" value="ASKHA_NBD_TsaB"/>
    <property type="match status" value="1"/>
</dbReference>
<proteinExistence type="predicted"/>
<dbReference type="GO" id="GO:0005829">
    <property type="term" value="C:cytosol"/>
    <property type="evidence" value="ECO:0007669"/>
    <property type="project" value="TreeGrafter"/>
</dbReference>
<evidence type="ECO:0000259" key="1">
    <source>
        <dbReference type="Pfam" id="PF00814"/>
    </source>
</evidence>
<gene>
    <name evidence="2" type="ORF">E6C60_3345</name>
</gene>
<dbReference type="EMBL" id="CP040396">
    <property type="protein sequence ID" value="QCT04056.1"/>
    <property type="molecule type" value="Genomic_DNA"/>
</dbReference>
<dbReference type="GO" id="GO:0008233">
    <property type="term" value="F:peptidase activity"/>
    <property type="evidence" value="ECO:0007669"/>
    <property type="project" value="UniProtKB-KW"/>
</dbReference>
<dbReference type="SUPFAM" id="SSF53067">
    <property type="entry name" value="Actin-like ATPase domain"/>
    <property type="match status" value="2"/>
</dbReference>
<dbReference type="Gene3D" id="3.30.420.40">
    <property type="match status" value="1"/>
</dbReference>
<dbReference type="KEGG" id="palo:E6C60_3345"/>